<organism evidence="1 2">
    <name type="scientific">Schistosoma japonicum</name>
    <name type="common">Blood fluke</name>
    <dbReference type="NCBI Taxonomy" id="6182"/>
    <lineage>
        <taxon>Eukaryota</taxon>
        <taxon>Metazoa</taxon>
        <taxon>Spiralia</taxon>
        <taxon>Lophotrochozoa</taxon>
        <taxon>Platyhelminthes</taxon>
        <taxon>Trematoda</taxon>
        <taxon>Digenea</taxon>
        <taxon>Strigeidida</taxon>
        <taxon>Schistosomatoidea</taxon>
        <taxon>Schistosomatidae</taxon>
        <taxon>Schistosoma</taxon>
    </lineage>
</organism>
<name>A0A4Z2DUC0_SCHJA</name>
<evidence type="ECO:0000313" key="1">
    <source>
        <dbReference type="EMBL" id="TNN20151.1"/>
    </source>
</evidence>
<dbReference type="GO" id="GO:0000149">
    <property type="term" value="F:SNARE binding"/>
    <property type="evidence" value="ECO:0007669"/>
    <property type="project" value="TreeGrafter"/>
</dbReference>
<reference evidence="1 2" key="1">
    <citation type="submission" date="2019-03" db="EMBL/GenBank/DDBJ databases">
        <title>An improved genome assembly of the fluke Schistosoma japonicum.</title>
        <authorList>
            <person name="Hu W."/>
            <person name="Luo F."/>
            <person name="Yin M."/>
            <person name="Mo X."/>
            <person name="Sun C."/>
            <person name="Wu Q."/>
            <person name="Zhu B."/>
            <person name="Xiang M."/>
            <person name="Wang J."/>
            <person name="Wang Y."/>
            <person name="Zhang T."/>
            <person name="Xu B."/>
            <person name="Zheng H."/>
            <person name="Feng Z."/>
        </authorList>
    </citation>
    <scope>NUCLEOTIDE SEQUENCE [LARGE SCALE GENOMIC DNA]</scope>
    <source>
        <strain evidence="1">HuSjv2</strain>
        <tissue evidence="1">Worms</tissue>
    </source>
</reference>
<dbReference type="PANTHER" id="PTHR15922:SF2">
    <property type="entry name" value="NBAS SUBUNIT OF NRZ TETHERING COMPLEX"/>
    <property type="match status" value="1"/>
</dbReference>
<dbReference type="OrthoDB" id="19988at2759"/>
<dbReference type="PANTHER" id="PTHR15922">
    <property type="entry name" value="NEUROBLASTOMA-AMPLIFIED SEQUENCE"/>
    <property type="match status" value="1"/>
</dbReference>
<dbReference type="STRING" id="6182.A0A4Z2DUC0"/>
<comment type="caution">
    <text evidence="1">The sequence shown here is derived from an EMBL/GenBank/DDBJ whole genome shotgun (WGS) entry which is preliminary data.</text>
</comment>
<sequence>MVVQEDVHIRSSDRASDIMKSDELDRYPHIVEELAEWSISVDSKLSADNSHSVAVDLLRCRNISLSSVHPSATFSSDDSDETPSSSHPKINYFFYNTWRKVSEALTTWFPPSQIIITYSYLRENNCPWQLGYLSSDFVQGQALCLVATHWIELMELPNRLQSSNSSSSKDLKESVDITPSELIQSPTINLTHSEPDVNQVIPNHSSKATRKWYLSYVDPSPQWRVVSFLYHKPCETFEPYFQTNNSNPSFDNLYYITAIGYSNGSVDIIDLSIDENEKPDINQNIRRSRIFIPPPFTQSNYQLGCKKPLFPIVLLSFIDVSHLLVGHLRGHIDLWHLDWKAQSFPARMMVRIYPTSVYGASKPPLLLAAVYDSSSNLLVLSTLPNANAFKLSKSMHRKLGLTCYCVSKKAPYLVPTSSYSTSDRIPSTLMSFFSACKDVSVNLLCNLFRHNYYLSNDSQDAVMSMVLANFNTTSLPTFSSSDASNQLLLGSLQASGSYSVWLIPSFELLLLIANPEINPSLSANETFDICCRPFRIAWWSRPLESDELVGHDIQLCVLHENGSIDLLDIKKCGTDFYPKVARKLPGLNLPSFPVFATRSTLPFYPTSCLSEVVLLSSCLKPDSETKVGSHDLSKSTPSRHYVRCTRLKSTTHTGLFDHFIRMGKFQKALELSGSNKESSEIVYKQMWTKLSCEFWKLKDFEQFIHSTLDAIEIHPLWVIKQCLNYLPRYVPLSVNYNLLLSNIRLTLNYGLNILTNRKHFSCKDDIWCQSVRDRLLTYLAHVNCVDSIIQTELLIHPSNESINLSLINQETGQPCVKVVLEALVNFRARSLLDIAFGYARCEEFIALNVLCKHFPRSVGSYRLAIASSLSETINPGLYFDKIFSLLSHLPNDEPYLISDMQGDYNRNIADIQCNFSVPLYLDLESSNNPLKLVKILSKWLIERSLQIDSRSGLTDYALLLICLGSSTCEELLKEHTVDSEVEKCLISLKKVRRDFIELSQIVYNKSISPTSILNISTETTNLLPREFTDLANNGIRAFQFKMEEFQRFDSKSILNLLLRIILNLTNSSILLDTTTASDKLVSYVVYQLLPHLAEKCTTSDYCQLINYTLLCAANYTGLTGHFKLLESIKLGSFKNQCDYLSTNLPDVLVLNSNRNINEYVGILNPYRLLMGLVYVLYQYEPNCRVNQLFNHESTVSLSTYLNDANHLVNSMLTYCQNSKLILQHANVAEYGKLLQSIQLICRFASALLELQSLLESIEKRIGSPVSLPFNFIGCFYRCSYDAGYFRSLLNSWIQIFSRFALAHEHEVSSTEILPDCHNRSGIHLDQRPQISQSTVKELSNTFYQFYNILSKAFRDCPSELWLKIGLQYALFASGNEYFLELSRNFCLDFSESHLNLHKTTELSESSLQNWGICLLNAIRTYVNTSIPIRSKLKMVFTTDSSSLSHITDPNERLARYCLLTVDSLRNQINWRQSLLLEFYMEKCLLDASTYLSTVNTMLPSNKCLPSVSPFRLRHLWSNQYDVESNEKRYHLLVTTFSKLIELFSTENMKSTYDSAYVHSLFDSTMFNNLATSFVLTVEQVNKCFIFSLFNHLQNNDRNCIDTGLLNLTYKLLNHLIEVPVESCWFECAIWAGYNSEIFNPNSTYTTTMTMNISSSVCNVDNKLYSWTYLHALHNIERPKYPISNMTDFVSMNVDPMELWNVERYRLRLARFALAHCSSPKEHLYDLSDFVGLCTLRLEWISMYIIMLNGKEKGISANILPSSLFKRFSKFISNELKRPVTKDHSKRITLHLPPFYSESSFNLFSELTSNTFDALAPIDRLSFGAEEHRLWFLFLFSWARCNPLNIYDHANPNIVWSKATLEVANRDTRLSISYSAIGSKFCQLSSSTLLSYSNYINEISILLLPFLESSNYAEDLDTTCRIVLVLLCYTLVSIYESKTDEYSFVCGCFPSGKYLCSKCCSFITSKEFSQKFDRLHKQLVNTFTLSLRESLISRLVNKFPGIDFVRFRNDRKYREDTIYGLCSTNFSLGLRLCSCYNLSQREGVFCRLECLFRDEDCMNCKVKQEINKLIKWFLALPNGLEMLLNRANETIYPFTTQLSHMKLFFDMLPDDCESHVFDGLKIQMHRRLLDILSKIDDADKFFNCLSYPEFLRCLRQSTELHNHSLFNYIRTECDAIVVANVVEHIQTDNNDNIMITSLQAGDIYAIFGLRVFYDMELFQTFTTTSNLLRLFQSIASGNSPNDVCRFINWLEVLLYGSAFSNNLSVDQRRLVLKMACTFVSSKTVANSVWSKSDILEKIKFYASHFEQILYLLNKILFPQEDTISTDENIEIDLNENFQNKFSLPKELYKKLICIEPNNQFTTSEFLKELIFAIIMNNVDTDLSSTSVCLKISTKLQTLGRLLPPCLKTLKIENEVWLDILKQGLSTCFSMLSSIFTLHFEHCLQTDLCYHQMSSSSSTTGMFVNTQVQTIYPYLNEFLNLFVNDDIQHETLNDTYLVDSKQLLACFLTDSTIRRLFGNDLLKSYSDIDNDWEESTLLNVVPLFTKTLKYLQKSVNCKLLSNLLSEKCIQLLHSDDNVDEFKKCLSTYFNKLMR</sequence>
<dbReference type="EMBL" id="SKCS01000034">
    <property type="protein sequence ID" value="TNN20151.1"/>
    <property type="molecule type" value="Genomic_DNA"/>
</dbReference>
<keyword evidence="2" id="KW-1185">Reference proteome</keyword>
<dbReference type="Proteomes" id="UP000311919">
    <property type="component" value="Unassembled WGS sequence"/>
</dbReference>
<accession>A0A4Z2DUC0</accession>
<dbReference type="GO" id="GO:0070939">
    <property type="term" value="C:Dsl1/NZR complex"/>
    <property type="evidence" value="ECO:0007669"/>
    <property type="project" value="TreeGrafter"/>
</dbReference>
<evidence type="ECO:0000313" key="2">
    <source>
        <dbReference type="Proteomes" id="UP000311919"/>
    </source>
</evidence>
<dbReference type="GO" id="GO:0006890">
    <property type="term" value="P:retrograde vesicle-mediated transport, Golgi to endoplasmic reticulum"/>
    <property type="evidence" value="ECO:0007669"/>
    <property type="project" value="TreeGrafter"/>
</dbReference>
<protein>
    <submittedName>
        <fullName evidence="1">Neuroblastoma amplified sequence</fullName>
    </submittedName>
</protein>
<gene>
    <name evidence="1" type="ORF">EWB00_005095</name>
</gene>
<proteinExistence type="predicted"/>